<keyword evidence="5 10" id="KW-0547">Nucleotide-binding</keyword>
<dbReference type="InterPro" id="IPR029021">
    <property type="entry name" value="Prot-tyrosine_phosphatase-like"/>
</dbReference>
<dbReference type="PIRSF" id="PIRSF036958">
    <property type="entry name" value="mRNA_capping_HCE"/>
    <property type="match status" value="1"/>
</dbReference>
<evidence type="ECO:0000256" key="2">
    <source>
        <dbReference type="ARBA" id="ARBA00022664"/>
    </source>
</evidence>
<dbReference type="Proteomes" id="UP000291343">
    <property type="component" value="Unassembled WGS sequence"/>
</dbReference>
<dbReference type="GO" id="GO:0004651">
    <property type="term" value="F:polynucleotide 5'-phosphatase activity"/>
    <property type="evidence" value="ECO:0007669"/>
    <property type="project" value="UniProtKB-UniRule"/>
</dbReference>
<dbReference type="Gene3D" id="3.90.190.10">
    <property type="entry name" value="Protein tyrosine phosphatase superfamily"/>
    <property type="match status" value="1"/>
</dbReference>
<dbReference type="InterPro" id="IPR051029">
    <property type="entry name" value="mRNA_Capping_Enz/RNA_Phosphat"/>
</dbReference>
<dbReference type="CDD" id="cd17664">
    <property type="entry name" value="Mce1_N"/>
    <property type="match status" value="1"/>
</dbReference>
<comment type="caution">
    <text evidence="16">The sequence shown here is derived from an EMBL/GenBank/DDBJ whole genome shotgun (WGS) entry which is preliminary data.</text>
</comment>
<gene>
    <name evidence="16" type="ORF">LSTR_LSTR006826</name>
</gene>
<evidence type="ECO:0000256" key="5">
    <source>
        <dbReference type="ARBA" id="ARBA00022741"/>
    </source>
</evidence>
<evidence type="ECO:0000256" key="13">
    <source>
        <dbReference type="PIRSR" id="PIRSR036958-3"/>
    </source>
</evidence>
<comment type="function">
    <text evidence="10">Bifunctional mRNA-capping enzyme exhibiting RNA 5'-triphosphate monophosphatase activity in the N-terminal part and mRNA guanylyltransferase activity in the C-terminal part. Catalyzes the first two steps of cap formation: by removing the gamma-phosphate from the 5'-triphosphate end of nascent mRNA to yield a diphosphate end, and by transferring the GMP moiety of GTP to the 5'-diphosphate terminus of RNA via a covalent enzyme-GMP reaction intermediate.</text>
</comment>
<keyword evidence="3 10" id="KW-0808">Transferase</keyword>
<dbReference type="SUPFAM" id="SSF52799">
    <property type="entry name" value="(Phosphotyrosine protein) phosphatases II"/>
    <property type="match status" value="1"/>
</dbReference>
<evidence type="ECO:0000259" key="15">
    <source>
        <dbReference type="PROSITE" id="PS50056"/>
    </source>
</evidence>
<evidence type="ECO:0000256" key="3">
    <source>
        <dbReference type="ARBA" id="ARBA00022679"/>
    </source>
</evidence>
<protein>
    <recommendedName>
        <fullName evidence="10">mRNA-capping enzyme</fullName>
    </recommendedName>
    <domain>
        <recommendedName>
            <fullName evidence="10">mRNA 5'-triphosphate monophosphatase</fullName>
            <ecNumber evidence="10">3.6.1.74</ecNumber>
        </recommendedName>
        <alternativeName>
            <fullName evidence="10">mRNA 5'-phosphatase</fullName>
        </alternativeName>
    </domain>
    <domain>
        <recommendedName>
            <fullName evidence="10">mRNA guanylyltransferase</fullName>
            <ecNumber evidence="10">2.7.7.50</ecNumber>
        </recommendedName>
        <alternativeName>
            <fullName evidence="10">GTP--RNA guanylyltransferase</fullName>
            <shortName evidence="10">GTase</shortName>
        </alternativeName>
    </domain>
</protein>
<keyword evidence="2 10" id="KW-0507">mRNA processing</keyword>
<dbReference type="Pfam" id="PF01331">
    <property type="entry name" value="mRNA_cap_enzyme"/>
    <property type="match status" value="1"/>
</dbReference>
<feature type="active site" description="Phosphocysteine intermediate" evidence="11">
    <location>
        <position position="143"/>
    </location>
</feature>
<dbReference type="InterPro" id="IPR012340">
    <property type="entry name" value="NA-bd_OB-fold"/>
</dbReference>
<dbReference type="PANTHER" id="PTHR10367">
    <property type="entry name" value="MRNA-CAPPING ENZYME"/>
    <property type="match status" value="1"/>
</dbReference>
<sequence length="630" mass="72421">MFHSAQNMSGSSGDPGPIPKRWLKCPRKAVKLMGDKFLAFKTPLSDKFDCKVPEECRFPPRMLISSMNSYKVRIGMWIDLTNTDRFYDKDEIRDAYGEDSIKYIKLQCRGHGETPNVEQTNLFINICRKFISSRPLEMIGVHCTHGFNRTGFLLVAFMIEEYNTSVEAALRQFADCRPPGIYKQDYLNELFARYGDVEDTPAAPTLPNWCYEDEDQNDDGDRYVHKNSHRHHHHHHSKSHNDRNSGSRHNRDGGPPAKKPRKDSFVKNPVFMSGVPGVHPIRDQSKMNDILSLIKRMCKFEKLGFPGGQPVSMDIDNMHLLKIKPYRVSWKADGTRYMMLISRETEVYFVDRDNSIFQVDGLKFLMRNSQRHLTNTLLDGEMVIEKVQGTTFPRYLIYDVIQFNGNDVSQKSFFPDRLGIIEKEIIMPRTDAMKKGIIDRSLEPFSVRLKQFYPVSAAASLLGEKFARQLSHEPDGLIFQPSKEPYIAGKCTSVLKWKPASHNSVDFKLCLKKEEGMGIVPRTIPFLYVGGLDVPFSQMKFSSELRPLDGKIIECRFDQSINSWVLMRERTDKSYANSHDTALAVIKSIRSPVTKDYLLSFIETQRFRDEDSEMMPPPPPHMAGGGHHRR</sequence>
<dbReference type="GO" id="GO:0005524">
    <property type="term" value="F:ATP binding"/>
    <property type="evidence" value="ECO:0007669"/>
    <property type="project" value="InterPro"/>
</dbReference>
<feature type="compositionally biased region" description="Polar residues" evidence="14">
    <location>
        <begin position="1"/>
        <end position="12"/>
    </location>
</feature>
<feature type="binding site" evidence="13">
    <location>
        <begin position="379"/>
        <end position="381"/>
    </location>
    <ligand>
        <name>GTP</name>
        <dbReference type="ChEBI" id="CHEBI:37565"/>
    </ligand>
</feature>
<feature type="binding site" evidence="13">
    <location>
        <position position="352"/>
    </location>
    <ligand>
        <name>GTP</name>
        <dbReference type="ChEBI" id="CHEBI:37565"/>
    </ligand>
</feature>
<dbReference type="InterPro" id="IPR013846">
    <property type="entry name" value="mRNA_cap_enzyme_C"/>
</dbReference>
<evidence type="ECO:0000256" key="4">
    <source>
        <dbReference type="ARBA" id="ARBA00022695"/>
    </source>
</evidence>
<dbReference type="InterPro" id="IPR001339">
    <property type="entry name" value="mRNA_cap_enzyme_adenylation"/>
</dbReference>
<dbReference type="EMBL" id="QKKF02011155">
    <property type="protein sequence ID" value="RZF44276.1"/>
    <property type="molecule type" value="Genomic_DNA"/>
</dbReference>
<dbReference type="InterPro" id="IPR000340">
    <property type="entry name" value="Dual-sp_phosphatase_cat-dom"/>
</dbReference>
<evidence type="ECO:0000256" key="7">
    <source>
        <dbReference type="ARBA" id="ARBA00023134"/>
    </source>
</evidence>
<feature type="region of interest" description="Disordered" evidence="14">
    <location>
        <begin position="609"/>
        <end position="630"/>
    </location>
</feature>
<dbReference type="Gene3D" id="3.30.470.30">
    <property type="entry name" value="DNA ligase/mRNA capping enzyme"/>
    <property type="match status" value="1"/>
</dbReference>
<feature type="compositionally biased region" description="Basic residues" evidence="14">
    <location>
        <begin position="225"/>
        <end position="238"/>
    </location>
</feature>
<evidence type="ECO:0000256" key="12">
    <source>
        <dbReference type="PIRSR" id="PIRSR036958-2"/>
    </source>
</evidence>
<comment type="subcellular location">
    <subcellularLocation>
        <location evidence="1 10">Nucleus</location>
    </subcellularLocation>
</comment>
<dbReference type="OrthoDB" id="200924at2759"/>
<keyword evidence="6 10" id="KW-0506">mRNA capping</keyword>
<dbReference type="Gene3D" id="3.30.1490.430">
    <property type="match status" value="1"/>
</dbReference>
<keyword evidence="8 10" id="KW-0539">Nucleus</keyword>
<dbReference type="GO" id="GO:0140818">
    <property type="term" value="F:mRNA 5'-triphosphate monophosphatase activity"/>
    <property type="evidence" value="ECO:0007669"/>
    <property type="project" value="UniProtKB-EC"/>
</dbReference>
<evidence type="ECO:0000256" key="6">
    <source>
        <dbReference type="ARBA" id="ARBA00023042"/>
    </source>
</evidence>
<dbReference type="InterPro" id="IPR000387">
    <property type="entry name" value="Tyr_Pase_dom"/>
</dbReference>
<organism evidence="16 17">
    <name type="scientific">Laodelphax striatellus</name>
    <name type="common">Small brown planthopper</name>
    <name type="synonym">Delphax striatella</name>
    <dbReference type="NCBI Taxonomy" id="195883"/>
    <lineage>
        <taxon>Eukaryota</taxon>
        <taxon>Metazoa</taxon>
        <taxon>Ecdysozoa</taxon>
        <taxon>Arthropoda</taxon>
        <taxon>Hexapoda</taxon>
        <taxon>Insecta</taxon>
        <taxon>Pterygota</taxon>
        <taxon>Neoptera</taxon>
        <taxon>Paraneoptera</taxon>
        <taxon>Hemiptera</taxon>
        <taxon>Auchenorrhyncha</taxon>
        <taxon>Fulgoroidea</taxon>
        <taxon>Delphacidae</taxon>
        <taxon>Criomorphinae</taxon>
        <taxon>Laodelphax</taxon>
    </lineage>
</organism>
<dbReference type="FunFam" id="3.90.190.10:FF:000040">
    <property type="entry name" value="mRNA-capping enzyme"/>
    <property type="match status" value="1"/>
</dbReference>
<feature type="binding site" evidence="13">
    <location>
        <begin position="568"/>
        <end position="573"/>
    </location>
    <ligand>
        <name>GTP</name>
        <dbReference type="ChEBI" id="CHEBI:37565"/>
    </ligand>
</feature>
<dbReference type="GO" id="GO:0005634">
    <property type="term" value="C:nucleus"/>
    <property type="evidence" value="ECO:0007669"/>
    <property type="project" value="UniProtKB-SubCell"/>
</dbReference>
<evidence type="ECO:0000256" key="14">
    <source>
        <dbReference type="SAM" id="MobiDB-lite"/>
    </source>
</evidence>
<feature type="binding site" evidence="13">
    <location>
        <begin position="496"/>
        <end position="498"/>
    </location>
    <ligand>
        <name>GTP</name>
        <dbReference type="ChEBI" id="CHEBI:37565"/>
    </ligand>
</feature>
<dbReference type="FunCoup" id="A0A482XEL5">
    <property type="interactions" value="1905"/>
</dbReference>
<evidence type="ECO:0000256" key="10">
    <source>
        <dbReference type="PIRNR" id="PIRNR036958"/>
    </source>
</evidence>
<accession>A0A482XEL5</accession>
<dbReference type="FunFam" id="3.30.470.30:FF:000040">
    <property type="entry name" value="mRNA-capping enzyme"/>
    <property type="match status" value="1"/>
</dbReference>
<evidence type="ECO:0000313" key="17">
    <source>
        <dbReference type="Proteomes" id="UP000291343"/>
    </source>
</evidence>
<keyword evidence="10" id="KW-0378">Hydrolase</keyword>
<dbReference type="AlphaFoldDB" id="A0A482XEL5"/>
<comment type="similarity">
    <text evidence="10">In the N-terminal section; belongs to the non-receptor class of the protein-tyrosine phosphatase family.</text>
</comment>
<dbReference type="PANTHER" id="PTHR10367:SF17">
    <property type="entry name" value="MRNA-CAPPING ENZYME"/>
    <property type="match status" value="1"/>
</dbReference>
<dbReference type="GO" id="GO:0006370">
    <property type="term" value="P:7-methylguanosine mRNA capping"/>
    <property type="evidence" value="ECO:0007669"/>
    <property type="project" value="UniProtKB-UniRule"/>
</dbReference>
<dbReference type="Pfam" id="PF03919">
    <property type="entry name" value="mRNA_cap_C"/>
    <property type="match status" value="1"/>
</dbReference>
<feature type="region of interest" description="Disordered" evidence="14">
    <location>
        <begin position="1"/>
        <end position="20"/>
    </location>
</feature>
<dbReference type="GO" id="GO:0005525">
    <property type="term" value="F:GTP binding"/>
    <property type="evidence" value="ECO:0007669"/>
    <property type="project" value="UniProtKB-UniRule"/>
</dbReference>
<dbReference type="PROSITE" id="PS50056">
    <property type="entry name" value="TYR_PHOSPHATASE_2"/>
    <property type="match status" value="1"/>
</dbReference>
<dbReference type="SUPFAM" id="SSF56091">
    <property type="entry name" value="DNA ligase/mRNA capping enzyme, catalytic domain"/>
    <property type="match status" value="1"/>
</dbReference>
<dbReference type="SUPFAM" id="SSF50249">
    <property type="entry name" value="Nucleic acid-binding proteins"/>
    <property type="match status" value="1"/>
</dbReference>
<dbReference type="Pfam" id="PF00782">
    <property type="entry name" value="DSPc"/>
    <property type="match status" value="1"/>
</dbReference>
<comment type="catalytic activity">
    <reaction evidence="9">
        <text>a 5'-end diphospho-ribonucleoside in mRNA + GTP + H(+) = a 5'-end (5'-triphosphoguanosine)-ribonucleoside in mRNA + diphosphate</text>
        <dbReference type="Rhea" id="RHEA:67012"/>
        <dbReference type="Rhea" id="RHEA-COMP:17165"/>
        <dbReference type="Rhea" id="RHEA-COMP:17166"/>
        <dbReference type="ChEBI" id="CHEBI:15378"/>
        <dbReference type="ChEBI" id="CHEBI:33019"/>
        <dbReference type="ChEBI" id="CHEBI:37565"/>
        <dbReference type="ChEBI" id="CHEBI:167616"/>
        <dbReference type="ChEBI" id="CHEBI:167617"/>
        <dbReference type="EC" id="2.7.7.50"/>
    </reaction>
    <physiologicalReaction direction="left-to-right" evidence="9">
        <dbReference type="Rhea" id="RHEA:67013"/>
    </physiologicalReaction>
</comment>
<dbReference type="Gene3D" id="2.40.50.140">
    <property type="entry name" value="Nucleic acid-binding proteins"/>
    <property type="match status" value="1"/>
</dbReference>
<dbReference type="EC" id="3.6.1.74" evidence="10"/>
<feature type="active site" description="N6-GMP-lysine intermediate" evidence="12">
    <location>
        <position position="331"/>
    </location>
</feature>
<evidence type="ECO:0000256" key="11">
    <source>
        <dbReference type="PIRSR" id="PIRSR036958-1"/>
    </source>
</evidence>
<evidence type="ECO:0000256" key="8">
    <source>
        <dbReference type="ARBA" id="ARBA00023242"/>
    </source>
</evidence>
<dbReference type="InterPro" id="IPR017074">
    <property type="entry name" value="mRNA_cap_enz_bifunc"/>
</dbReference>
<keyword evidence="17" id="KW-1185">Reference proteome</keyword>
<dbReference type="InterPro" id="IPR016130">
    <property type="entry name" value="Tyr_Pase_AS"/>
</dbReference>
<dbReference type="EC" id="2.7.7.50" evidence="10"/>
<dbReference type="CDD" id="cd07895">
    <property type="entry name" value="Adenylation_mRNA_capping"/>
    <property type="match status" value="1"/>
</dbReference>
<dbReference type="PROSITE" id="PS00383">
    <property type="entry name" value="TYR_PHOSPHATASE_1"/>
    <property type="match status" value="1"/>
</dbReference>
<name>A0A482XEL5_LAOST</name>
<dbReference type="FunFam" id="2.40.50.140:FF:000291">
    <property type="entry name" value="mRNA-capping enzyme"/>
    <property type="match status" value="1"/>
</dbReference>
<dbReference type="InParanoid" id="A0A482XEL5"/>
<evidence type="ECO:0000313" key="16">
    <source>
        <dbReference type="EMBL" id="RZF44276.1"/>
    </source>
</evidence>
<keyword evidence="7 10" id="KW-0342">GTP-binding</keyword>
<reference evidence="16 17" key="1">
    <citation type="journal article" date="2017" name="Gigascience">
        <title>Genome sequence of the small brown planthopper, Laodelphax striatellus.</title>
        <authorList>
            <person name="Zhu J."/>
            <person name="Jiang F."/>
            <person name="Wang X."/>
            <person name="Yang P."/>
            <person name="Bao Y."/>
            <person name="Zhao W."/>
            <person name="Wang W."/>
            <person name="Lu H."/>
            <person name="Wang Q."/>
            <person name="Cui N."/>
            <person name="Li J."/>
            <person name="Chen X."/>
            <person name="Luo L."/>
            <person name="Yu J."/>
            <person name="Kang L."/>
            <person name="Cui F."/>
        </authorList>
    </citation>
    <scope>NUCLEOTIDE SEQUENCE [LARGE SCALE GENOMIC DNA]</scope>
    <source>
        <strain evidence="16">Lst14</strain>
    </source>
</reference>
<feature type="compositionally biased region" description="Basic and acidic residues" evidence="14">
    <location>
        <begin position="239"/>
        <end position="252"/>
    </location>
</feature>
<dbReference type="STRING" id="195883.A0A482XEL5"/>
<proteinExistence type="inferred from homology"/>
<evidence type="ECO:0000256" key="9">
    <source>
        <dbReference type="ARBA" id="ARBA00044624"/>
    </source>
</evidence>
<comment type="catalytic activity">
    <reaction evidence="10">
        <text>a 5'-end triphospho-ribonucleoside in mRNA + H2O = a 5'-end diphospho-ribonucleoside in mRNA + phosphate + H(+)</text>
        <dbReference type="Rhea" id="RHEA:67004"/>
        <dbReference type="Rhea" id="RHEA-COMP:17164"/>
        <dbReference type="Rhea" id="RHEA-COMP:17165"/>
        <dbReference type="ChEBI" id="CHEBI:15377"/>
        <dbReference type="ChEBI" id="CHEBI:15378"/>
        <dbReference type="ChEBI" id="CHEBI:43474"/>
        <dbReference type="ChEBI" id="CHEBI:167616"/>
        <dbReference type="ChEBI" id="CHEBI:167618"/>
        <dbReference type="EC" id="3.6.1.74"/>
    </reaction>
</comment>
<keyword evidence="4 10" id="KW-0548">Nucleotidyltransferase</keyword>
<comment type="similarity">
    <text evidence="10">In the C-terminal section; belongs to the eukaryotic GTase family.</text>
</comment>
<feature type="binding site" evidence="13">
    <location>
        <position position="336"/>
    </location>
    <ligand>
        <name>GTP</name>
        <dbReference type="ChEBI" id="CHEBI:37565"/>
    </ligand>
</feature>
<dbReference type="GO" id="GO:0004484">
    <property type="term" value="F:mRNA guanylyltransferase activity"/>
    <property type="evidence" value="ECO:0007669"/>
    <property type="project" value="UniProtKB-UniRule"/>
</dbReference>
<feature type="region of interest" description="Disordered" evidence="14">
    <location>
        <begin position="220"/>
        <end position="269"/>
    </location>
</feature>
<dbReference type="GO" id="GO:0004721">
    <property type="term" value="F:phosphoprotein phosphatase activity"/>
    <property type="evidence" value="ECO:0007669"/>
    <property type="project" value="UniProtKB-UniRule"/>
</dbReference>
<evidence type="ECO:0000256" key="1">
    <source>
        <dbReference type="ARBA" id="ARBA00004123"/>
    </source>
</evidence>
<feature type="domain" description="Tyrosine specific protein phosphatases" evidence="15">
    <location>
        <begin position="121"/>
        <end position="188"/>
    </location>
</feature>
<dbReference type="SMR" id="A0A482XEL5"/>